<gene>
    <name evidence="2" type="ORF">JTE90_026283</name>
</gene>
<dbReference type="Proteomes" id="UP000827092">
    <property type="component" value="Unassembled WGS sequence"/>
</dbReference>
<feature type="compositionally biased region" description="Basic and acidic residues" evidence="1">
    <location>
        <begin position="28"/>
        <end position="40"/>
    </location>
</feature>
<comment type="caution">
    <text evidence="2">The sequence shown here is derived from an EMBL/GenBank/DDBJ whole genome shotgun (WGS) entry which is preliminary data.</text>
</comment>
<dbReference type="AlphaFoldDB" id="A0AAV6U2V2"/>
<name>A0AAV6U2V2_9ARAC</name>
<evidence type="ECO:0000256" key="1">
    <source>
        <dbReference type="SAM" id="MobiDB-lite"/>
    </source>
</evidence>
<accession>A0AAV6U2V2</accession>
<protein>
    <recommendedName>
        <fullName evidence="4">Engrailed</fullName>
    </recommendedName>
</protein>
<reference evidence="2 3" key="1">
    <citation type="journal article" date="2022" name="Nat. Ecol. Evol.">
        <title>A masculinizing supergene underlies an exaggerated male reproductive morph in a spider.</title>
        <authorList>
            <person name="Hendrickx F."/>
            <person name="De Corte Z."/>
            <person name="Sonet G."/>
            <person name="Van Belleghem S.M."/>
            <person name="Kostlbacher S."/>
            <person name="Vangestel C."/>
        </authorList>
    </citation>
    <scope>NUCLEOTIDE SEQUENCE [LARGE SCALE GENOMIC DNA]</scope>
    <source>
        <strain evidence="2">W744_W776</strain>
    </source>
</reference>
<evidence type="ECO:0008006" key="4">
    <source>
        <dbReference type="Google" id="ProtNLM"/>
    </source>
</evidence>
<proteinExistence type="predicted"/>
<evidence type="ECO:0000313" key="2">
    <source>
        <dbReference type="EMBL" id="KAG8178313.1"/>
    </source>
</evidence>
<sequence>MDGDTTLFPINPKVEIHQESNRILPPQRDSDSEPDPRSIRAEVLYPPSHVSNPICSSPHPAAGSNRQVSR</sequence>
<organism evidence="2 3">
    <name type="scientific">Oedothorax gibbosus</name>
    <dbReference type="NCBI Taxonomy" id="931172"/>
    <lineage>
        <taxon>Eukaryota</taxon>
        <taxon>Metazoa</taxon>
        <taxon>Ecdysozoa</taxon>
        <taxon>Arthropoda</taxon>
        <taxon>Chelicerata</taxon>
        <taxon>Arachnida</taxon>
        <taxon>Araneae</taxon>
        <taxon>Araneomorphae</taxon>
        <taxon>Entelegynae</taxon>
        <taxon>Araneoidea</taxon>
        <taxon>Linyphiidae</taxon>
        <taxon>Erigoninae</taxon>
        <taxon>Oedothorax</taxon>
    </lineage>
</organism>
<evidence type="ECO:0000313" key="3">
    <source>
        <dbReference type="Proteomes" id="UP000827092"/>
    </source>
</evidence>
<feature type="region of interest" description="Disordered" evidence="1">
    <location>
        <begin position="1"/>
        <end position="70"/>
    </location>
</feature>
<keyword evidence="3" id="KW-1185">Reference proteome</keyword>
<dbReference type="EMBL" id="JAFNEN010000703">
    <property type="protein sequence ID" value="KAG8178313.1"/>
    <property type="molecule type" value="Genomic_DNA"/>
</dbReference>